<dbReference type="FunFam" id="1.10.10.10:FF:000001">
    <property type="entry name" value="LysR family transcriptional regulator"/>
    <property type="match status" value="1"/>
</dbReference>
<dbReference type="InterPro" id="IPR050950">
    <property type="entry name" value="HTH-type_LysR_regulators"/>
</dbReference>
<protein>
    <recommendedName>
        <fullName evidence="5">HTH lysR-type domain-containing protein</fullName>
    </recommendedName>
</protein>
<dbReference type="CDD" id="cd08440">
    <property type="entry name" value="PBP2_LTTR_like_4"/>
    <property type="match status" value="1"/>
</dbReference>
<evidence type="ECO:0000256" key="4">
    <source>
        <dbReference type="ARBA" id="ARBA00023163"/>
    </source>
</evidence>
<dbReference type="PANTHER" id="PTHR30419:SF30">
    <property type="entry name" value="LYSR FAMILY TRANSCRIPTIONAL REGULATOR"/>
    <property type="match status" value="1"/>
</dbReference>
<dbReference type="EMBL" id="AVBC01000023">
    <property type="protein sequence ID" value="ERL51590.1"/>
    <property type="molecule type" value="Genomic_DNA"/>
</dbReference>
<evidence type="ECO:0000256" key="1">
    <source>
        <dbReference type="ARBA" id="ARBA00009437"/>
    </source>
</evidence>
<feature type="domain" description="HTH lysR-type" evidence="5">
    <location>
        <begin position="3"/>
        <end position="60"/>
    </location>
</feature>
<dbReference type="InterPro" id="IPR036390">
    <property type="entry name" value="WH_DNA-bd_sf"/>
</dbReference>
<dbReference type="Gene3D" id="3.40.190.290">
    <property type="match status" value="1"/>
</dbReference>
<reference evidence="6 7" key="1">
    <citation type="submission" date="2013-08" db="EMBL/GenBank/DDBJ databases">
        <title>draft genome of Halomonas huanghegensis, strain BJGMM-B45T.</title>
        <authorList>
            <person name="Miao C."/>
            <person name="Wan Y."/>
            <person name="Jin W."/>
        </authorList>
    </citation>
    <scope>NUCLEOTIDE SEQUENCE [LARGE SCALE GENOMIC DNA]</scope>
    <source>
        <strain evidence="6 7">BJGMM-B45</strain>
    </source>
</reference>
<dbReference type="PANTHER" id="PTHR30419">
    <property type="entry name" value="HTH-TYPE TRANSCRIPTIONAL REGULATOR YBHD"/>
    <property type="match status" value="1"/>
</dbReference>
<dbReference type="InterPro" id="IPR005119">
    <property type="entry name" value="LysR_subst-bd"/>
</dbReference>
<dbReference type="Gene3D" id="1.10.10.10">
    <property type="entry name" value="Winged helix-like DNA-binding domain superfamily/Winged helix DNA-binding domain"/>
    <property type="match status" value="1"/>
</dbReference>
<evidence type="ECO:0000256" key="3">
    <source>
        <dbReference type="ARBA" id="ARBA00023125"/>
    </source>
</evidence>
<organism evidence="6 7">
    <name type="scientific">Halomonas huangheensis</name>
    <dbReference type="NCBI Taxonomy" id="1178482"/>
    <lineage>
        <taxon>Bacteria</taxon>
        <taxon>Pseudomonadati</taxon>
        <taxon>Pseudomonadota</taxon>
        <taxon>Gammaproteobacteria</taxon>
        <taxon>Oceanospirillales</taxon>
        <taxon>Halomonadaceae</taxon>
        <taxon>Halomonas</taxon>
    </lineage>
</organism>
<name>W1N9I3_9GAMM</name>
<dbReference type="InterPro" id="IPR000847">
    <property type="entry name" value="LysR_HTH_N"/>
</dbReference>
<dbReference type="GO" id="GO:0005829">
    <property type="term" value="C:cytosol"/>
    <property type="evidence" value="ECO:0007669"/>
    <property type="project" value="TreeGrafter"/>
</dbReference>
<dbReference type="STRING" id="1178482.AR456_14020"/>
<dbReference type="AlphaFoldDB" id="W1N9I3"/>
<keyword evidence="2" id="KW-0805">Transcription regulation</keyword>
<comment type="caution">
    <text evidence="6">The sequence shown here is derived from an EMBL/GenBank/DDBJ whole genome shotgun (WGS) entry which is preliminary data.</text>
</comment>
<keyword evidence="7" id="KW-1185">Reference proteome</keyword>
<keyword evidence="4" id="KW-0804">Transcription</keyword>
<dbReference type="RefSeq" id="WP_021818738.1">
    <property type="nucleotide sequence ID" value="NZ_AVBC01000023.1"/>
</dbReference>
<dbReference type="Pfam" id="PF03466">
    <property type="entry name" value="LysR_substrate"/>
    <property type="match status" value="1"/>
</dbReference>
<gene>
    <name evidence="6" type="ORF">BJB45_13115</name>
</gene>
<sequence>MNPSIKQLQAFVAVSRARSLAQASERLHLSQPAISITLKNLEQQIGGKLFSREGRQLSLTPEGRDFLPTALRLLQDWQEAFEDLDALFSKQRGKVTIAALPTLAAGVVPGVIAEFHRHYPRINLSLHDVLADEVTRMVREERADFGLSVAPQDAEDLDFTPILDDQNVVVCALGHPLLENSEVAWRMLANYPFIGIHRQSSSRQQIDRLMDDIGCQLDILCDASQIATVGRMVATGLGISVLPSLSFRQISLDGLDYRPLIEPQLPRRLGIITRRRDPLSSAAAALLSMVETAAGSLR</sequence>
<dbReference type="PRINTS" id="PR00039">
    <property type="entry name" value="HTHLYSR"/>
</dbReference>
<dbReference type="Proteomes" id="UP000019113">
    <property type="component" value="Unassembled WGS sequence"/>
</dbReference>
<dbReference type="SUPFAM" id="SSF46785">
    <property type="entry name" value="Winged helix' DNA-binding domain"/>
    <property type="match status" value="1"/>
</dbReference>
<evidence type="ECO:0000313" key="6">
    <source>
        <dbReference type="EMBL" id="ERL51590.1"/>
    </source>
</evidence>
<dbReference type="GO" id="GO:0003700">
    <property type="term" value="F:DNA-binding transcription factor activity"/>
    <property type="evidence" value="ECO:0007669"/>
    <property type="project" value="InterPro"/>
</dbReference>
<dbReference type="GO" id="GO:0003677">
    <property type="term" value="F:DNA binding"/>
    <property type="evidence" value="ECO:0007669"/>
    <property type="project" value="UniProtKB-KW"/>
</dbReference>
<dbReference type="PATRIC" id="fig|1178482.3.peg.1783"/>
<comment type="similarity">
    <text evidence="1">Belongs to the LysR transcriptional regulatory family.</text>
</comment>
<dbReference type="eggNOG" id="COG0583">
    <property type="taxonomic scope" value="Bacteria"/>
</dbReference>
<evidence type="ECO:0000259" key="5">
    <source>
        <dbReference type="PROSITE" id="PS50931"/>
    </source>
</evidence>
<evidence type="ECO:0000313" key="7">
    <source>
        <dbReference type="Proteomes" id="UP000019113"/>
    </source>
</evidence>
<dbReference type="KEGG" id="hhu:AR456_14020"/>
<evidence type="ECO:0000256" key="2">
    <source>
        <dbReference type="ARBA" id="ARBA00023015"/>
    </source>
</evidence>
<dbReference type="InterPro" id="IPR036388">
    <property type="entry name" value="WH-like_DNA-bd_sf"/>
</dbReference>
<keyword evidence="3" id="KW-0238">DNA-binding</keyword>
<dbReference type="SUPFAM" id="SSF53850">
    <property type="entry name" value="Periplasmic binding protein-like II"/>
    <property type="match status" value="1"/>
</dbReference>
<dbReference type="OrthoDB" id="646694at2"/>
<dbReference type="Pfam" id="PF00126">
    <property type="entry name" value="HTH_1"/>
    <property type="match status" value="1"/>
</dbReference>
<dbReference type="PROSITE" id="PS50931">
    <property type="entry name" value="HTH_LYSR"/>
    <property type="match status" value="1"/>
</dbReference>
<proteinExistence type="inferred from homology"/>
<accession>W1N9I3</accession>